<dbReference type="GO" id="GO:0030170">
    <property type="term" value="F:pyridoxal phosphate binding"/>
    <property type="evidence" value="ECO:0007669"/>
    <property type="project" value="InterPro"/>
</dbReference>
<dbReference type="RefSeq" id="WP_099106368.1">
    <property type="nucleotide sequence ID" value="NZ_JAATJF010000001.1"/>
</dbReference>
<proteinExistence type="predicted"/>
<evidence type="ECO:0000313" key="2">
    <source>
        <dbReference type="EMBL" id="PHK98758.1"/>
    </source>
</evidence>
<dbReference type="EMBL" id="PDLO01000003">
    <property type="protein sequence ID" value="PHK98758.1"/>
    <property type="molecule type" value="Genomic_DNA"/>
</dbReference>
<dbReference type="OrthoDB" id="581532at2"/>
<dbReference type="GO" id="GO:0003824">
    <property type="term" value="F:catalytic activity"/>
    <property type="evidence" value="ECO:0007669"/>
    <property type="project" value="InterPro"/>
</dbReference>
<sequence>MQVAALYRYPVKSLGGESVTTLQPQERGFADDRRWMLIDGTGRFITQRENPHLARYSGHTVGEQGLRVMEISTGATIWESQNARPDFSSSLTVTVWDDTFQAVEVAGSTTLASLLDLPGGRLVYMPAESMRPVDQRYANPEETVSFADGFPYLIANTASLDDLSRRRGRELEMTRFRPNIVIDAPEAYAEDNWATLRIGSHRFQLPKPCARCIMVTHEPETGERDPAVLTTLADYRKRGKKVLFGENALWRGGEGSLSVGDPAVVEGFKNA</sequence>
<reference evidence="2 3" key="1">
    <citation type="submission" date="2017-10" db="EMBL/GenBank/DDBJ databases">
        <title>The draft genome sequence of Lewinella marina KCTC 32374.</title>
        <authorList>
            <person name="Wang K."/>
        </authorList>
    </citation>
    <scope>NUCLEOTIDE SEQUENCE [LARGE SCALE GENOMIC DNA]</scope>
    <source>
        <strain evidence="2 3">MKG-38</strain>
    </source>
</reference>
<dbReference type="SUPFAM" id="SSF141673">
    <property type="entry name" value="MOSC N-terminal domain-like"/>
    <property type="match status" value="1"/>
</dbReference>
<dbReference type="Proteomes" id="UP000226437">
    <property type="component" value="Unassembled WGS sequence"/>
</dbReference>
<name>A0A2G0CFK1_9BACT</name>
<dbReference type="PANTHER" id="PTHR14237:SF19">
    <property type="entry name" value="MITOCHONDRIAL AMIDOXIME REDUCING COMPONENT 1"/>
    <property type="match status" value="1"/>
</dbReference>
<dbReference type="PROSITE" id="PS51340">
    <property type="entry name" value="MOSC"/>
    <property type="match status" value="1"/>
</dbReference>
<accession>A0A2G0CFK1</accession>
<dbReference type="Pfam" id="PF03476">
    <property type="entry name" value="MOSC_N"/>
    <property type="match status" value="1"/>
</dbReference>
<protein>
    <submittedName>
        <fullName evidence="2">MOSC domain-containing protein</fullName>
    </submittedName>
</protein>
<dbReference type="Pfam" id="PF03473">
    <property type="entry name" value="MOSC"/>
    <property type="match status" value="1"/>
</dbReference>
<evidence type="ECO:0000313" key="3">
    <source>
        <dbReference type="Proteomes" id="UP000226437"/>
    </source>
</evidence>
<dbReference type="InterPro" id="IPR005302">
    <property type="entry name" value="MoCF_Sase_C"/>
</dbReference>
<dbReference type="InterPro" id="IPR011037">
    <property type="entry name" value="Pyrv_Knase-like_insert_dom_sf"/>
</dbReference>
<comment type="caution">
    <text evidence="2">The sequence shown here is derived from an EMBL/GenBank/DDBJ whole genome shotgun (WGS) entry which is preliminary data.</text>
</comment>
<feature type="domain" description="MOSC" evidence="1">
    <location>
        <begin position="125"/>
        <end position="266"/>
    </location>
</feature>
<dbReference type="GO" id="GO:0030151">
    <property type="term" value="F:molybdenum ion binding"/>
    <property type="evidence" value="ECO:0007669"/>
    <property type="project" value="InterPro"/>
</dbReference>
<organism evidence="2 3">
    <name type="scientific">Neolewinella marina</name>
    <dbReference type="NCBI Taxonomy" id="438751"/>
    <lineage>
        <taxon>Bacteria</taxon>
        <taxon>Pseudomonadati</taxon>
        <taxon>Bacteroidota</taxon>
        <taxon>Saprospiria</taxon>
        <taxon>Saprospirales</taxon>
        <taxon>Lewinellaceae</taxon>
        <taxon>Neolewinella</taxon>
    </lineage>
</organism>
<dbReference type="PANTHER" id="PTHR14237">
    <property type="entry name" value="MOLYBDOPTERIN COFACTOR SULFURASE MOSC"/>
    <property type="match status" value="1"/>
</dbReference>
<dbReference type="InterPro" id="IPR005303">
    <property type="entry name" value="MOCOS_middle"/>
</dbReference>
<keyword evidence="3" id="KW-1185">Reference proteome</keyword>
<gene>
    <name evidence="2" type="ORF">CGL56_09855</name>
</gene>
<dbReference type="AlphaFoldDB" id="A0A2G0CFK1"/>
<dbReference type="SUPFAM" id="SSF50800">
    <property type="entry name" value="PK beta-barrel domain-like"/>
    <property type="match status" value="1"/>
</dbReference>
<evidence type="ECO:0000259" key="1">
    <source>
        <dbReference type="PROSITE" id="PS51340"/>
    </source>
</evidence>